<reference evidence="2" key="1">
    <citation type="submission" date="2025-08" db="UniProtKB">
        <authorList>
            <consortium name="Ensembl"/>
        </authorList>
    </citation>
    <scope>IDENTIFICATION</scope>
</reference>
<evidence type="ECO:0000313" key="2">
    <source>
        <dbReference type="Ensembl" id="ENSPKIP00000006002.1"/>
    </source>
</evidence>
<proteinExistence type="predicted"/>
<feature type="coiled-coil region" evidence="1">
    <location>
        <begin position="124"/>
        <end position="158"/>
    </location>
</feature>
<organism evidence="2 3">
    <name type="scientific">Paramormyrops kingsleyae</name>
    <dbReference type="NCBI Taxonomy" id="1676925"/>
    <lineage>
        <taxon>Eukaryota</taxon>
        <taxon>Metazoa</taxon>
        <taxon>Chordata</taxon>
        <taxon>Craniata</taxon>
        <taxon>Vertebrata</taxon>
        <taxon>Euteleostomi</taxon>
        <taxon>Actinopterygii</taxon>
        <taxon>Neopterygii</taxon>
        <taxon>Teleostei</taxon>
        <taxon>Osteoglossocephala</taxon>
        <taxon>Osteoglossomorpha</taxon>
        <taxon>Osteoglossiformes</taxon>
        <taxon>Mormyridae</taxon>
        <taxon>Paramormyrops</taxon>
    </lineage>
</organism>
<reference evidence="2" key="2">
    <citation type="submission" date="2025-09" db="UniProtKB">
        <authorList>
            <consortium name="Ensembl"/>
        </authorList>
    </citation>
    <scope>IDENTIFICATION</scope>
</reference>
<protein>
    <submittedName>
        <fullName evidence="2">Si:ch73-345f18.3</fullName>
    </submittedName>
</protein>
<evidence type="ECO:0000256" key="1">
    <source>
        <dbReference type="SAM" id="Coils"/>
    </source>
</evidence>
<keyword evidence="3" id="KW-1185">Reference proteome</keyword>
<evidence type="ECO:0000313" key="3">
    <source>
        <dbReference type="Proteomes" id="UP000261540"/>
    </source>
</evidence>
<dbReference type="STRING" id="1676925.ENSPKIP00000006002"/>
<dbReference type="AlphaFoldDB" id="A0A3B3QGV6"/>
<name>A0A3B3QGV6_9TELE</name>
<dbReference type="Proteomes" id="UP000261540">
    <property type="component" value="Unplaced"/>
</dbReference>
<dbReference type="Ensembl" id="ENSPKIT00000030019.1">
    <property type="protein sequence ID" value="ENSPKIP00000006002.1"/>
    <property type="gene ID" value="ENSPKIG00000022459.1"/>
</dbReference>
<keyword evidence="1" id="KW-0175">Coiled coil</keyword>
<sequence length="163" mass="18872">DQAFADVAETFNRQQEHYKTMTECLTDLRGRYRCSHGDGLSVCMRNIRDEHLQMKGYDFSLVLPPGPVPNRLQETQQQLRAICLSAKTITETSTKLQEMIDWVLQCKAEFAQQVGNAAQTYLDQRRVEANLRENMEEVQRARDLSQRYRQEAGDLMKEVAQLS</sequence>
<dbReference type="GeneTree" id="ENSGT00800000125328"/>
<accession>A0A3B3QGV6</accession>